<dbReference type="AlphaFoldDB" id="A0A8H4J1A3"/>
<reference evidence="1" key="1">
    <citation type="submission" date="2020-04" db="EMBL/GenBank/DDBJ databases">
        <title>Genome Assembly and Annotation of Botryosphaeria dothidea sdau 11-99, a Latent Pathogen of Apple Fruit Ring Rot in China.</title>
        <authorList>
            <person name="Yu C."/>
            <person name="Diao Y."/>
            <person name="Lu Q."/>
            <person name="Zhao J."/>
            <person name="Cui S."/>
            <person name="Peng C."/>
            <person name="He B."/>
            <person name="Liu H."/>
        </authorList>
    </citation>
    <scope>NUCLEOTIDE SEQUENCE [LARGE SCALE GENOMIC DNA]</scope>
    <source>
        <strain evidence="1">Sdau11-99</strain>
    </source>
</reference>
<keyword evidence="2" id="KW-1185">Reference proteome</keyword>
<proteinExistence type="predicted"/>
<organism evidence="1 2">
    <name type="scientific">Botryosphaeria dothidea</name>
    <dbReference type="NCBI Taxonomy" id="55169"/>
    <lineage>
        <taxon>Eukaryota</taxon>
        <taxon>Fungi</taxon>
        <taxon>Dikarya</taxon>
        <taxon>Ascomycota</taxon>
        <taxon>Pezizomycotina</taxon>
        <taxon>Dothideomycetes</taxon>
        <taxon>Dothideomycetes incertae sedis</taxon>
        <taxon>Botryosphaeriales</taxon>
        <taxon>Botryosphaeriaceae</taxon>
        <taxon>Botryosphaeria</taxon>
    </lineage>
</organism>
<protein>
    <submittedName>
        <fullName evidence="1">Uncharacterized protein</fullName>
    </submittedName>
</protein>
<accession>A0A8H4J1A3</accession>
<comment type="caution">
    <text evidence="1">The sequence shown here is derived from an EMBL/GenBank/DDBJ whole genome shotgun (WGS) entry which is preliminary data.</text>
</comment>
<sequence>MGAAANTPSAVNAAPDFAAIIHRDTDALSAYLRSDQSFDYTRVIPLSRTTSLSQPEVMVAWAGTAGRYELKRQGYGAFVSTKITFRICGPYR</sequence>
<gene>
    <name evidence="1" type="ORF">GTA08_BOTSDO03180</name>
</gene>
<evidence type="ECO:0000313" key="1">
    <source>
        <dbReference type="EMBL" id="KAF4310069.1"/>
    </source>
</evidence>
<dbReference type="Proteomes" id="UP000572817">
    <property type="component" value="Unassembled WGS sequence"/>
</dbReference>
<dbReference type="EMBL" id="WWBZ02000016">
    <property type="protein sequence ID" value="KAF4310069.1"/>
    <property type="molecule type" value="Genomic_DNA"/>
</dbReference>
<evidence type="ECO:0000313" key="2">
    <source>
        <dbReference type="Proteomes" id="UP000572817"/>
    </source>
</evidence>
<name>A0A8H4J1A3_9PEZI</name>